<keyword evidence="1" id="KW-0732">Signal</keyword>
<evidence type="ECO:0000259" key="2">
    <source>
        <dbReference type="Pfam" id="PF13448"/>
    </source>
</evidence>
<feature type="domain" description="DUF4114" evidence="2">
    <location>
        <begin position="158"/>
        <end position="262"/>
    </location>
</feature>
<evidence type="ECO:0000313" key="3">
    <source>
        <dbReference type="EMBL" id="ASP39653.1"/>
    </source>
</evidence>
<dbReference type="AlphaFoldDB" id="A0A222FN59"/>
<protein>
    <recommendedName>
        <fullName evidence="2">DUF4114 domain-containing protein</fullName>
    </recommendedName>
</protein>
<evidence type="ECO:0000256" key="1">
    <source>
        <dbReference type="SAM" id="SignalP"/>
    </source>
</evidence>
<dbReference type="EMBL" id="CP022530">
    <property type="protein sequence ID" value="ASP39653.1"/>
    <property type="molecule type" value="Genomic_DNA"/>
</dbReference>
<sequence>MMKTTLSAAIVLGLTATSHTTLALDTDPPEIENRTVEDSVLQTVRTALPEQKAVNTSFLNTDYDPYLTVNQEANVAVTFLDEGAGYRNSLGWFSFSDTTFDGMSKGDIDIDDSSVVSLSELNAVDGVNSGWLFPNSSEYRGGGSLLAGDTVAVGDGPLSAGTSVSFFLAQNASWGGDRVNNGVLTGSTQMFYGLDFLNPEADFTSTIDSNLEQSRHVAMLFSDDTQQQVIMGFEDLNRVDRSANQWGFRSDEDFNDAIFLVSSDPVEAFGDSNIATAPLPPLGQGIVGVLMAMGLFSFALGKNPLNMHTALA</sequence>
<accession>A0A222FN59</accession>
<reference evidence="3 4" key="1">
    <citation type="submission" date="2017-07" db="EMBL/GenBank/DDBJ databases">
        <title>Annotated genome sequence of Bacterioplanes sanyensis isolated from Red Sea.</title>
        <authorList>
            <person name="Rehman Z.U."/>
        </authorList>
    </citation>
    <scope>NUCLEOTIDE SEQUENCE [LARGE SCALE GENOMIC DNA]</scope>
    <source>
        <strain evidence="3 4">NV9</strain>
    </source>
</reference>
<evidence type="ECO:0000313" key="4">
    <source>
        <dbReference type="Proteomes" id="UP000202440"/>
    </source>
</evidence>
<feature type="chain" id="PRO_5012375046" description="DUF4114 domain-containing protein" evidence="1">
    <location>
        <begin position="24"/>
        <end position="312"/>
    </location>
</feature>
<proteinExistence type="predicted"/>
<gene>
    <name evidence="3" type="ORF">CHH28_13655</name>
</gene>
<feature type="signal peptide" evidence="1">
    <location>
        <begin position="1"/>
        <end position="23"/>
    </location>
</feature>
<organism evidence="3 4">
    <name type="scientific">Bacterioplanes sanyensis</name>
    <dbReference type="NCBI Taxonomy" id="1249553"/>
    <lineage>
        <taxon>Bacteria</taxon>
        <taxon>Pseudomonadati</taxon>
        <taxon>Pseudomonadota</taxon>
        <taxon>Gammaproteobacteria</taxon>
        <taxon>Oceanospirillales</taxon>
        <taxon>Oceanospirillaceae</taxon>
        <taxon>Bacterioplanes</taxon>
    </lineage>
</organism>
<dbReference type="RefSeq" id="WP_094060828.1">
    <property type="nucleotide sequence ID" value="NZ_CP022530.1"/>
</dbReference>
<dbReference type="Pfam" id="PF13448">
    <property type="entry name" value="DUF4114"/>
    <property type="match status" value="1"/>
</dbReference>
<dbReference type="OrthoDB" id="1204817at2"/>
<keyword evidence="4" id="KW-1185">Reference proteome</keyword>
<dbReference type="InterPro" id="IPR025193">
    <property type="entry name" value="DUF4114"/>
</dbReference>
<dbReference type="KEGG" id="bsan:CHH28_13655"/>
<name>A0A222FN59_9GAMM</name>
<dbReference type="Proteomes" id="UP000202440">
    <property type="component" value="Chromosome"/>
</dbReference>